<evidence type="ECO:0000256" key="4">
    <source>
        <dbReference type="ARBA" id="ARBA00022824"/>
    </source>
</evidence>
<feature type="compositionally biased region" description="Polar residues" evidence="6">
    <location>
        <begin position="249"/>
        <end position="259"/>
    </location>
</feature>
<feature type="compositionally biased region" description="Polar residues" evidence="6">
    <location>
        <begin position="667"/>
        <end position="676"/>
    </location>
</feature>
<feature type="region of interest" description="Disordered" evidence="6">
    <location>
        <begin position="1361"/>
        <end position="1673"/>
    </location>
</feature>
<feature type="compositionally biased region" description="Low complexity" evidence="6">
    <location>
        <begin position="808"/>
        <end position="818"/>
    </location>
</feature>
<feature type="domain" description="Sec16 Sec23-binding" evidence="7">
    <location>
        <begin position="912"/>
        <end position="1204"/>
    </location>
</feature>
<feature type="compositionally biased region" description="Basic and acidic residues" evidence="6">
    <location>
        <begin position="1652"/>
        <end position="1666"/>
    </location>
</feature>
<dbReference type="GO" id="GO:0070973">
    <property type="term" value="P:protein localization to endoplasmic reticulum exit site"/>
    <property type="evidence" value="ECO:0007669"/>
    <property type="project" value="TreeGrafter"/>
</dbReference>
<feature type="compositionally biased region" description="Pro residues" evidence="6">
    <location>
        <begin position="482"/>
        <end position="497"/>
    </location>
</feature>
<feature type="region of interest" description="Disordered" evidence="6">
    <location>
        <begin position="1250"/>
        <end position="1321"/>
    </location>
</feature>
<feature type="compositionally biased region" description="Low complexity" evidence="6">
    <location>
        <begin position="203"/>
        <end position="227"/>
    </location>
</feature>
<keyword evidence="9" id="KW-1185">Reference proteome</keyword>
<feature type="region of interest" description="Disordered" evidence="6">
    <location>
        <begin position="518"/>
        <end position="601"/>
    </location>
</feature>
<feature type="compositionally biased region" description="Low complexity" evidence="6">
    <location>
        <begin position="549"/>
        <end position="575"/>
    </location>
</feature>
<dbReference type="OMA" id="YKSPYDL"/>
<dbReference type="InterPro" id="IPR024298">
    <property type="entry name" value="Sec16_Sec23-bd"/>
</dbReference>
<evidence type="ECO:0000256" key="2">
    <source>
        <dbReference type="ARBA" id="ARBA00005927"/>
    </source>
</evidence>
<dbReference type="eggNOG" id="KOG1913">
    <property type="taxonomic scope" value="Eukaryota"/>
</dbReference>
<feature type="compositionally biased region" description="Low complexity" evidence="6">
    <location>
        <begin position="1276"/>
        <end position="1287"/>
    </location>
</feature>
<keyword evidence="5" id="KW-0931">ER-Golgi transport</keyword>
<name>C1N151_MICPC</name>
<feature type="compositionally biased region" description="Low complexity" evidence="6">
    <location>
        <begin position="650"/>
        <end position="659"/>
    </location>
</feature>
<proteinExistence type="inferred from homology"/>
<dbReference type="GO" id="GO:0012507">
    <property type="term" value="C:ER to Golgi transport vesicle membrane"/>
    <property type="evidence" value="ECO:0007669"/>
    <property type="project" value="TreeGrafter"/>
</dbReference>
<evidence type="ECO:0000256" key="6">
    <source>
        <dbReference type="SAM" id="MobiDB-lite"/>
    </source>
</evidence>
<feature type="region of interest" description="Disordered" evidence="6">
    <location>
        <begin position="386"/>
        <end position="420"/>
    </location>
</feature>
<feature type="region of interest" description="Disordered" evidence="6">
    <location>
        <begin position="1"/>
        <end position="304"/>
    </location>
</feature>
<evidence type="ECO:0000259" key="7">
    <source>
        <dbReference type="Pfam" id="PF12931"/>
    </source>
</evidence>
<feature type="region of interest" description="Disordered" evidence="6">
    <location>
        <begin position="795"/>
        <end position="830"/>
    </location>
</feature>
<feature type="compositionally biased region" description="Acidic residues" evidence="6">
    <location>
        <begin position="109"/>
        <end position="118"/>
    </location>
</feature>
<dbReference type="KEGG" id="mpp:MICPUCDRAFT_51264"/>
<evidence type="ECO:0000256" key="3">
    <source>
        <dbReference type="ARBA" id="ARBA00022448"/>
    </source>
</evidence>
<keyword evidence="3" id="KW-0813">Transport</keyword>
<accession>C1N151</accession>
<evidence type="ECO:0000313" key="8">
    <source>
        <dbReference type="EMBL" id="EEH54137.1"/>
    </source>
</evidence>
<dbReference type="Proteomes" id="UP000001876">
    <property type="component" value="Unassembled WGS sequence"/>
</dbReference>
<reference evidence="8 9" key="1">
    <citation type="journal article" date="2009" name="Science">
        <title>Green evolution and dynamic adaptations revealed by genomes of the marine picoeukaryotes Micromonas.</title>
        <authorList>
            <person name="Worden A.Z."/>
            <person name="Lee J.H."/>
            <person name="Mock T."/>
            <person name="Rouze P."/>
            <person name="Simmons M.P."/>
            <person name="Aerts A.L."/>
            <person name="Allen A.E."/>
            <person name="Cuvelier M.L."/>
            <person name="Derelle E."/>
            <person name="Everett M.V."/>
            <person name="Foulon E."/>
            <person name="Grimwood J."/>
            <person name="Gundlach H."/>
            <person name="Henrissat B."/>
            <person name="Napoli C."/>
            <person name="McDonald S.M."/>
            <person name="Parker M.S."/>
            <person name="Rombauts S."/>
            <person name="Salamov A."/>
            <person name="Von Dassow P."/>
            <person name="Badger J.H."/>
            <person name="Coutinho P.M."/>
            <person name="Demir E."/>
            <person name="Dubchak I."/>
            <person name="Gentemann C."/>
            <person name="Eikrem W."/>
            <person name="Gready J.E."/>
            <person name="John U."/>
            <person name="Lanier W."/>
            <person name="Lindquist E.A."/>
            <person name="Lucas S."/>
            <person name="Mayer K.F."/>
            <person name="Moreau H."/>
            <person name="Not F."/>
            <person name="Otillar R."/>
            <person name="Panaud O."/>
            <person name="Pangilinan J."/>
            <person name="Paulsen I."/>
            <person name="Piegu B."/>
            <person name="Poliakov A."/>
            <person name="Robbens S."/>
            <person name="Schmutz J."/>
            <person name="Toulza E."/>
            <person name="Wyss T."/>
            <person name="Zelensky A."/>
            <person name="Zhou K."/>
            <person name="Armbrust E.V."/>
            <person name="Bhattacharya D."/>
            <person name="Goodenough U.W."/>
            <person name="Van de Peer Y."/>
            <person name="Grigoriev I.V."/>
        </authorList>
    </citation>
    <scope>NUCLEOTIDE SEQUENCE [LARGE SCALE GENOMIC DNA]</scope>
    <source>
        <strain evidence="8 9">CCMP1545</strain>
    </source>
</reference>
<feature type="compositionally biased region" description="Gly residues" evidence="6">
    <location>
        <begin position="819"/>
        <end position="830"/>
    </location>
</feature>
<evidence type="ECO:0000313" key="9">
    <source>
        <dbReference type="Proteomes" id="UP000001876"/>
    </source>
</evidence>
<feature type="region of interest" description="Disordered" evidence="6">
    <location>
        <begin position="339"/>
        <end position="363"/>
    </location>
</feature>
<feature type="compositionally biased region" description="Low complexity" evidence="6">
    <location>
        <begin position="48"/>
        <end position="63"/>
    </location>
</feature>
<feature type="compositionally biased region" description="Pro residues" evidence="6">
    <location>
        <begin position="75"/>
        <end position="90"/>
    </location>
</feature>
<feature type="compositionally biased region" description="Pro residues" evidence="6">
    <location>
        <begin position="138"/>
        <end position="153"/>
    </location>
</feature>
<organism evidence="9">
    <name type="scientific">Micromonas pusilla (strain CCMP1545)</name>
    <name type="common">Picoplanktonic green alga</name>
    <dbReference type="NCBI Taxonomy" id="564608"/>
    <lineage>
        <taxon>Eukaryota</taxon>
        <taxon>Viridiplantae</taxon>
        <taxon>Chlorophyta</taxon>
        <taxon>Mamiellophyceae</taxon>
        <taxon>Mamiellales</taxon>
        <taxon>Mamiellaceae</taxon>
        <taxon>Micromonas</taxon>
    </lineage>
</organism>
<dbReference type="EMBL" id="GG663744">
    <property type="protein sequence ID" value="EEH54137.1"/>
    <property type="molecule type" value="Genomic_DNA"/>
</dbReference>
<dbReference type="GO" id="GO:0070971">
    <property type="term" value="C:endoplasmic reticulum exit site"/>
    <property type="evidence" value="ECO:0007669"/>
    <property type="project" value="TreeGrafter"/>
</dbReference>
<feature type="compositionally biased region" description="Low complexity" evidence="6">
    <location>
        <begin position="261"/>
        <end position="280"/>
    </location>
</feature>
<feature type="compositionally biased region" description="Acidic residues" evidence="6">
    <location>
        <begin position="9"/>
        <end position="19"/>
    </location>
</feature>
<feature type="compositionally biased region" description="Low complexity" evidence="6">
    <location>
        <begin position="1304"/>
        <end position="1318"/>
    </location>
</feature>
<feature type="compositionally biased region" description="Low complexity" evidence="6">
    <location>
        <begin position="1527"/>
        <end position="1537"/>
    </location>
</feature>
<feature type="compositionally biased region" description="Low complexity" evidence="6">
    <location>
        <begin position="584"/>
        <end position="601"/>
    </location>
</feature>
<dbReference type="OrthoDB" id="515854at2759"/>
<dbReference type="GeneID" id="9686947"/>
<sequence length="1814" mass="182469">MPDAADGWGGDESDDDWPEVDASADAGTPDGGGDVDAGWGDDEPPSPVVATRASAPSSTTTRAMPSPIGIAPTSEPRPPSPSPPSPPPPGHAATTFARAESSSLADLFGADDDGDGDGDGIFGGGDDGGRASSSTDAPPAPAPPPAPPPPPPPEDARAVTAARSPFGEMDGDEDDVFMNAIRDAPRQAPDQAPFGTAPPPNPVHVAPAAVEDGVAAGAEAEAAVREPSPAAVDAAAAATASSTTTTTTRHSSGHAQPWSQPQPQYHQPQYHQPQYHQPQYGAHDATVAGTYGQQQQQQQQTSYAGYAQTTEYSGYHRSTGYPPPAASYPTGDYAQEAYAASQRAATTPPLLPTPTLTPLNTAPTTFMVPRVDETVETPRTAAANAAAAAAAARESDAYAPPPPSAFVPPPPPPEAPPSYEAAAPVVGAYGAYAQSQQQPQPTPAYEYAPAAAPVSPAYGEASYAPAPPPSESAYGAGYAAPAPAPQPAAPPPAPPQFMIPSVPAAAAVAGEDPTRANASYAHDQPAATLPPQRREASAEYTSATSTPPSQYSAYGGGASSSSSQQYGYESQRQQPWAPPPPPQSHYAQQYSQQQPSSSPAVVQAAYDDFGMSGGGGAYGDASGAGGGGWASTAPTRLPPRGRARGDDDAPSAAAYASTSHDGGDFSAYNTGGSSHATGDAGTPRSTHGRPPCVGIGFGFGGKLVLSSPGYPGGDVAGGGGAPPGHLRIKRLCDLIRDAEGPAMAAGPGSDPAFPSASRLGPGGAWLDAVTRAPTPGPMTRNASSSALTKFADARAAAATAGEDEDSVHSGGSHASTSTTGGGFVVGGGGGEGDPEGAALLWALLRAMCARRGPLTVPAGSDPTGSDPRGATATAELRALLVGEYHPHGARVGPGVAQPLADAAATSAATAEVERLLLGGERAAALERARAAGLWAHALLLASHMGEPHFAATAAAMARAECVAGSPLHTLELVLAGAPGELVGGDVDGGAATPGAGAGTGDASGSSSSSAAAFAFAGDPNAADALGLLPRWRENLAILAANRARGDEPVIAALGDALWRRRRSPHAAHVAYVLAGCHPGAFHPSSRVCLLGADHRARPRTYVTPAAVQRTELLEHALSSANPQRVLAAFQPYKLAHAATLSELGKAKDALAYVEAVAKACKALDHRQCVECDVHRLAATCGELEHRLRGHLGGKGGVLHAVGKSVFGGFTKILDRGVSAVFGDEGGGGGGGSGGAQYEQYAPHAQQQFHGAYQQNGGGGAHAGGYQAQPQPPQSQPQPQQQSQSQSQREATHSRNPSAHSRNPSTDSVDSSASRSSAAPKMSLWRSVSGVMGAVMPKPKNQAKLGEENTMYYDEKLGRWVEPGKEDDVDSGPPPPPPTSFGGGGAPTPQSAPDASGFVGMPLGTPPGGGGGGGGAPSPNSFSMRAPTSGGVRSRYVDTFSSTSAPVASAPYDAAGLLPPGTMPPGLHPGAAGASKPTISMMVPDASPIAAVPESPRREAAEAGGFDLPDDDAPPARAPNRPTPPSDASLAPEPESGEAPPPPPPSASEADPTEADDGVLATLEVADADAVAADDVGGGGGGATGTDALADRLARVAPFAPGTGTGPGTGPGTGTGSDADADADGSPRAAGPESAGSTSSVPPAAAAAAAVSDYREPEPEPSRRQQGEQRQSGEGYWNARGEWQLGAFPGGFYDESTGAWKSGFYDSEGVFTEGYYDGEGVWKSGQPPTGYWNERGEWTTGAFPGGYTDATRGWLCGYFTEGGEFVEGYYSRDGSWIAGQPEHGGTFGDDGVFVANEGASEGATGGEGEMMDVPL</sequence>
<comment type="subcellular location">
    <subcellularLocation>
        <location evidence="1">Endoplasmic reticulum</location>
    </subcellularLocation>
</comment>
<feature type="compositionally biased region" description="Gly residues" evidence="6">
    <location>
        <begin position="1405"/>
        <end position="1415"/>
    </location>
</feature>
<feature type="compositionally biased region" description="Low complexity" evidence="6">
    <location>
        <begin position="234"/>
        <end position="248"/>
    </location>
</feature>
<gene>
    <name evidence="8" type="ORF">MICPUCDRAFT_51264</name>
</gene>
<keyword evidence="4" id="KW-0256">Endoplasmic reticulum</keyword>
<protein>
    <submittedName>
        <fullName evidence="8">Predicted protein</fullName>
    </submittedName>
</protein>
<dbReference type="CDD" id="cd09233">
    <property type="entry name" value="ACE1-Sec16-like"/>
    <property type="match status" value="1"/>
</dbReference>
<feature type="region of interest" description="Disordered" evidence="6">
    <location>
        <begin position="477"/>
        <end position="497"/>
    </location>
</feature>
<feature type="compositionally biased region" description="Pro residues" evidence="6">
    <location>
        <begin position="399"/>
        <end position="416"/>
    </location>
</feature>
<dbReference type="Pfam" id="PF12931">
    <property type="entry name" value="TPR_Sec16"/>
    <property type="match status" value="1"/>
</dbReference>
<feature type="compositionally biased region" description="Low complexity" evidence="6">
    <location>
        <begin position="288"/>
        <end position="304"/>
    </location>
</feature>
<feature type="compositionally biased region" description="Low complexity" evidence="6">
    <location>
        <begin position="1559"/>
        <end position="1574"/>
    </location>
</feature>
<dbReference type="Gene3D" id="1.25.40.1030">
    <property type="match status" value="1"/>
</dbReference>
<evidence type="ECO:0000256" key="5">
    <source>
        <dbReference type="ARBA" id="ARBA00022892"/>
    </source>
</evidence>
<feature type="compositionally biased region" description="Gly residues" evidence="6">
    <location>
        <begin position="1602"/>
        <end position="1614"/>
    </location>
</feature>
<dbReference type="PANTHER" id="PTHR13402:SF6">
    <property type="entry name" value="SECRETORY 16, ISOFORM I"/>
    <property type="match status" value="1"/>
</dbReference>
<dbReference type="RefSeq" id="XP_003061507.1">
    <property type="nucleotide sequence ID" value="XM_003061461.1"/>
</dbReference>
<comment type="similarity">
    <text evidence="2">Belongs to the SEC16 family.</text>
</comment>
<dbReference type="GO" id="GO:0007030">
    <property type="term" value="P:Golgi organization"/>
    <property type="evidence" value="ECO:0007669"/>
    <property type="project" value="TreeGrafter"/>
</dbReference>
<dbReference type="PANTHER" id="PTHR13402">
    <property type="entry name" value="RGPR-RELATED"/>
    <property type="match status" value="1"/>
</dbReference>
<feature type="region of interest" description="Disordered" evidence="6">
    <location>
        <begin position="622"/>
        <end position="689"/>
    </location>
</feature>
<evidence type="ECO:0000256" key="1">
    <source>
        <dbReference type="ARBA" id="ARBA00004240"/>
    </source>
</evidence>
<feature type="compositionally biased region" description="Polar residues" evidence="6">
    <location>
        <begin position="539"/>
        <end position="548"/>
    </location>
</feature>
<dbReference type="STRING" id="564608.C1N151"/>
<dbReference type="GO" id="GO:0016192">
    <property type="term" value="P:vesicle-mediated transport"/>
    <property type="evidence" value="ECO:0007669"/>
    <property type="project" value="UniProtKB-KW"/>
</dbReference>
<feature type="compositionally biased region" description="Low complexity" evidence="6">
    <location>
        <begin position="1623"/>
        <end position="1651"/>
    </location>
</feature>
<feature type="compositionally biased region" description="Polar residues" evidence="6">
    <location>
        <begin position="1293"/>
        <end position="1303"/>
    </location>
</feature>